<dbReference type="EMBL" id="CADCVX010000322">
    <property type="protein sequence ID" value="CAA9511721.1"/>
    <property type="molecule type" value="Genomic_DNA"/>
</dbReference>
<dbReference type="Pfam" id="PF00126">
    <property type="entry name" value="HTH_1"/>
    <property type="match status" value="1"/>
</dbReference>
<keyword evidence="3" id="KW-0238">DNA-binding</keyword>
<dbReference type="GO" id="GO:0003700">
    <property type="term" value="F:DNA-binding transcription factor activity"/>
    <property type="evidence" value="ECO:0007669"/>
    <property type="project" value="InterPro"/>
</dbReference>
<dbReference type="Gene3D" id="1.10.10.10">
    <property type="entry name" value="Winged helix-like DNA-binding domain superfamily/Winged helix DNA-binding domain"/>
    <property type="match status" value="1"/>
</dbReference>
<dbReference type="InterPro" id="IPR000847">
    <property type="entry name" value="LysR_HTH_N"/>
</dbReference>
<dbReference type="GO" id="GO:0006351">
    <property type="term" value="P:DNA-templated transcription"/>
    <property type="evidence" value="ECO:0007669"/>
    <property type="project" value="TreeGrafter"/>
</dbReference>
<evidence type="ECO:0000313" key="6">
    <source>
        <dbReference type="EMBL" id="CAA9511721.1"/>
    </source>
</evidence>
<dbReference type="SUPFAM" id="SSF46785">
    <property type="entry name" value="Winged helix' DNA-binding domain"/>
    <property type="match status" value="1"/>
</dbReference>
<dbReference type="FunFam" id="1.10.10.10:FF:000001">
    <property type="entry name" value="LysR family transcriptional regulator"/>
    <property type="match status" value="1"/>
</dbReference>
<sequence>MERSSTDLLDMLAFVRVAEAGSFAGAAARMGLSKSIVSRRVARLEGELGAKLLTRTASGAQRTATGEDYYVRAAAILADLEAAREAVARAATGLSGPIRLTAPLSFGTAHLAPTLADFAQRHPGIELDILLDDHAVDLVGGGFDLAVRIGNLPDSSLVARRIAPVRRALLGSPAYLAARGTPGAPRDIARHDVLVYSNADRWRFRVGGRWEQVRGTPRLRANNGDLLRTAAASGLGLVILPSFIAAPAIESGALVTLLADYPLEEAGLHALTPPGRAATARVRALVDFLAARFGPEPAWDPCWRAGEAER</sequence>
<keyword evidence="2" id="KW-0805">Transcription regulation</keyword>
<dbReference type="GO" id="GO:0043565">
    <property type="term" value="F:sequence-specific DNA binding"/>
    <property type="evidence" value="ECO:0007669"/>
    <property type="project" value="TreeGrafter"/>
</dbReference>
<comment type="similarity">
    <text evidence="1">Belongs to the LysR transcriptional regulatory family.</text>
</comment>
<dbReference type="Pfam" id="PF03466">
    <property type="entry name" value="LysR_substrate"/>
    <property type="match status" value="1"/>
</dbReference>
<dbReference type="InterPro" id="IPR058163">
    <property type="entry name" value="LysR-type_TF_proteobact-type"/>
</dbReference>
<name>A0A6J4T300_9SPHN</name>
<keyword evidence="4" id="KW-0804">Transcription</keyword>
<evidence type="ECO:0000256" key="4">
    <source>
        <dbReference type="ARBA" id="ARBA00023163"/>
    </source>
</evidence>
<dbReference type="InterPro" id="IPR036390">
    <property type="entry name" value="WH_DNA-bd_sf"/>
</dbReference>
<dbReference type="CDD" id="cd08422">
    <property type="entry name" value="PBP2_CrgA_like"/>
    <property type="match status" value="1"/>
</dbReference>
<evidence type="ECO:0000256" key="2">
    <source>
        <dbReference type="ARBA" id="ARBA00023015"/>
    </source>
</evidence>
<dbReference type="PANTHER" id="PTHR30537:SF5">
    <property type="entry name" value="HTH-TYPE TRANSCRIPTIONAL ACTIVATOR TTDR-RELATED"/>
    <property type="match status" value="1"/>
</dbReference>
<feature type="domain" description="HTH lysR-type" evidence="5">
    <location>
        <begin position="6"/>
        <end position="63"/>
    </location>
</feature>
<proteinExistence type="inferred from homology"/>
<dbReference type="PROSITE" id="PS50931">
    <property type="entry name" value="HTH_LYSR"/>
    <property type="match status" value="1"/>
</dbReference>
<reference evidence="6" key="1">
    <citation type="submission" date="2020-02" db="EMBL/GenBank/DDBJ databases">
        <authorList>
            <person name="Meier V. D."/>
        </authorList>
    </citation>
    <scope>NUCLEOTIDE SEQUENCE</scope>
    <source>
        <strain evidence="6">AVDCRST_MAG91</strain>
    </source>
</reference>
<dbReference type="AlphaFoldDB" id="A0A6J4T300"/>
<dbReference type="Gene3D" id="3.40.190.290">
    <property type="match status" value="1"/>
</dbReference>
<organism evidence="6">
    <name type="scientific">uncultured Sphingomonadaceae bacterium</name>
    <dbReference type="NCBI Taxonomy" id="169976"/>
    <lineage>
        <taxon>Bacteria</taxon>
        <taxon>Pseudomonadati</taxon>
        <taxon>Pseudomonadota</taxon>
        <taxon>Alphaproteobacteria</taxon>
        <taxon>Sphingomonadales</taxon>
        <taxon>Sphingomonadaceae</taxon>
        <taxon>environmental samples</taxon>
    </lineage>
</organism>
<dbReference type="InterPro" id="IPR036388">
    <property type="entry name" value="WH-like_DNA-bd_sf"/>
</dbReference>
<protein>
    <submittedName>
        <fullName evidence="6">Transcriptional regulator, LysR family</fullName>
    </submittedName>
</protein>
<evidence type="ECO:0000256" key="1">
    <source>
        <dbReference type="ARBA" id="ARBA00009437"/>
    </source>
</evidence>
<evidence type="ECO:0000259" key="5">
    <source>
        <dbReference type="PROSITE" id="PS50931"/>
    </source>
</evidence>
<dbReference type="PANTHER" id="PTHR30537">
    <property type="entry name" value="HTH-TYPE TRANSCRIPTIONAL REGULATOR"/>
    <property type="match status" value="1"/>
</dbReference>
<gene>
    <name evidence="6" type="ORF">AVDCRST_MAG91-1675</name>
</gene>
<evidence type="ECO:0000256" key="3">
    <source>
        <dbReference type="ARBA" id="ARBA00023125"/>
    </source>
</evidence>
<dbReference type="SUPFAM" id="SSF53850">
    <property type="entry name" value="Periplasmic binding protein-like II"/>
    <property type="match status" value="1"/>
</dbReference>
<dbReference type="InterPro" id="IPR005119">
    <property type="entry name" value="LysR_subst-bd"/>
</dbReference>
<accession>A0A6J4T300</accession>